<organism evidence="4 5">
    <name type="scientific">Streptococcus canis</name>
    <dbReference type="NCBI Taxonomy" id="1329"/>
    <lineage>
        <taxon>Bacteria</taxon>
        <taxon>Bacillati</taxon>
        <taxon>Bacillota</taxon>
        <taxon>Bacilli</taxon>
        <taxon>Lactobacillales</taxon>
        <taxon>Streptococcaceae</taxon>
        <taxon>Streptococcus</taxon>
    </lineage>
</organism>
<evidence type="ECO:0000256" key="2">
    <source>
        <dbReference type="SAM" id="Phobius"/>
    </source>
</evidence>
<evidence type="ECO:0000313" key="4">
    <source>
        <dbReference type="EMBL" id="MDV5976513.1"/>
    </source>
</evidence>
<sequence>MLISSLVFAYVHGLDSFFVIHVISGLLYGYLFIKTERIWPSVVCHAFHNFAVIMMVVLFAQ</sequence>
<reference evidence="4" key="1">
    <citation type="submission" date="2021-04" db="EMBL/GenBank/DDBJ databases">
        <title>Draft genomes of 20 S. canis strains.</title>
        <authorList>
            <person name="Pagnossin D."/>
            <person name="Weir W."/>
            <person name="Smith A."/>
            <person name="Ure R."/>
            <person name="Oravcova K."/>
        </authorList>
    </citation>
    <scope>NUCLEOTIDE SEQUENCE</scope>
    <source>
        <strain evidence="4">284</strain>
    </source>
</reference>
<feature type="transmembrane region" description="Helical" evidence="2">
    <location>
        <begin position="38"/>
        <end position="60"/>
    </location>
</feature>
<dbReference type="InterPro" id="IPR003675">
    <property type="entry name" value="Rce1/LyrA-like_dom"/>
</dbReference>
<dbReference type="GO" id="GO:0004175">
    <property type="term" value="F:endopeptidase activity"/>
    <property type="evidence" value="ECO:0007669"/>
    <property type="project" value="UniProtKB-ARBA"/>
</dbReference>
<accession>A0AAE4Q6V9</accession>
<comment type="caution">
    <text evidence="4">The sequence shown here is derived from an EMBL/GenBank/DDBJ whole genome shotgun (WGS) entry which is preliminary data.</text>
</comment>
<keyword evidence="4" id="KW-0645">Protease</keyword>
<evidence type="ECO:0000259" key="3">
    <source>
        <dbReference type="Pfam" id="PF02517"/>
    </source>
</evidence>
<dbReference type="Pfam" id="PF02517">
    <property type="entry name" value="Rce1-like"/>
    <property type="match status" value="1"/>
</dbReference>
<proteinExistence type="inferred from homology"/>
<keyword evidence="2" id="KW-0812">Transmembrane</keyword>
<comment type="similarity">
    <text evidence="1">Belongs to the UPF0177 family.</text>
</comment>
<name>A0AAE4Q6V9_STRCB</name>
<dbReference type="GO" id="GO:0008237">
    <property type="term" value="F:metallopeptidase activity"/>
    <property type="evidence" value="ECO:0007669"/>
    <property type="project" value="UniProtKB-KW"/>
</dbReference>
<keyword evidence="4" id="KW-0482">Metalloprotease</keyword>
<keyword evidence="4" id="KW-0378">Hydrolase</keyword>
<keyword evidence="2" id="KW-0472">Membrane</keyword>
<gene>
    <name evidence="4" type="ORF">KB584_03380</name>
</gene>
<feature type="domain" description="CAAX prenyl protease 2/Lysostaphin resistance protein A-like" evidence="3">
    <location>
        <begin position="1"/>
        <end position="50"/>
    </location>
</feature>
<keyword evidence="2" id="KW-1133">Transmembrane helix</keyword>
<dbReference type="AlphaFoldDB" id="A0AAE4Q6V9"/>
<protein>
    <submittedName>
        <fullName evidence="4">CPBP family intramembrane metalloprotease</fullName>
    </submittedName>
</protein>
<evidence type="ECO:0000313" key="5">
    <source>
        <dbReference type="Proteomes" id="UP001186118"/>
    </source>
</evidence>
<feature type="transmembrane region" description="Helical" evidence="2">
    <location>
        <begin position="7"/>
        <end position="32"/>
    </location>
</feature>
<dbReference type="GO" id="GO:0080120">
    <property type="term" value="P:CAAX-box protein maturation"/>
    <property type="evidence" value="ECO:0007669"/>
    <property type="project" value="UniProtKB-ARBA"/>
</dbReference>
<dbReference type="EMBL" id="JAGQEX010000005">
    <property type="protein sequence ID" value="MDV5976513.1"/>
    <property type="molecule type" value="Genomic_DNA"/>
</dbReference>
<dbReference type="Proteomes" id="UP001186118">
    <property type="component" value="Unassembled WGS sequence"/>
</dbReference>
<evidence type="ECO:0000256" key="1">
    <source>
        <dbReference type="ARBA" id="ARBA00009067"/>
    </source>
</evidence>